<evidence type="ECO:0000256" key="2">
    <source>
        <dbReference type="ARBA" id="ARBA00022692"/>
    </source>
</evidence>
<keyword evidence="2 6" id="KW-0812">Transmembrane</keyword>
<dbReference type="Gene3D" id="1.20.1250.20">
    <property type="entry name" value="MFS general substrate transporter like domains"/>
    <property type="match status" value="2"/>
</dbReference>
<dbReference type="AlphaFoldDB" id="A0AAD7AQ21"/>
<evidence type="ECO:0000313" key="8">
    <source>
        <dbReference type="Proteomes" id="UP001218218"/>
    </source>
</evidence>
<sequence length="494" mass="54662">MSGVQAPRSMPQRWGGETTSPTAAIIASGPSDTIVSRLAADDTIPWYRKPNLRSLYLVCLPTCIGVEITSGIDVSMLNALQAVNSWDTFYHSPRSTILGIMLAVYLLGPIIGCPAVPRRMSIIIGSALMIIGATLQAASQNCNSHSLYYPNIAMFRISRLILGLGVPFVIVAASSLIGGLSHPKDRARLGRGAEAMAILVKYHAEGDPSSEFVKAEYAQIERALEIELETRKTSWKDFVSMAGMRKRLLIAAFLGLFTQWSGNGLTGYLLPLILDQIGIHANRDKNLVNLALTCWGLVNATVLSLIATRFKRHTIFLGTSSISMFLVFTGWTTGSNPSCTAVIALIFIYSSAFNLGYCALIYPYLVELFPFHTRIAFYQFFSRSATCSSQFVNPIGVAHAGWKYYIWYGIYHHHSFIYAYAYVVWPAFEVVFVYFVFPETANHTLEELSVFYEGEQIRMEHNINRVTQKTQHHDIDEAGNGGGTGYEKGSTSYS</sequence>
<comment type="subcellular location">
    <subcellularLocation>
        <location evidence="1">Membrane</location>
        <topology evidence="1">Multi-pass membrane protein</topology>
    </subcellularLocation>
</comment>
<name>A0AAD7AQ21_9AGAR</name>
<proteinExistence type="predicted"/>
<feature type="region of interest" description="Disordered" evidence="5">
    <location>
        <begin position="470"/>
        <end position="494"/>
    </location>
</feature>
<organism evidence="7 8">
    <name type="scientific">Mycena albidolilacea</name>
    <dbReference type="NCBI Taxonomy" id="1033008"/>
    <lineage>
        <taxon>Eukaryota</taxon>
        <taxon>Fungi</taxon>
        <taxon>Dikarya</taxon>
        <taxon>Basidiomycota</taxon>
        <taxon>Agaricomycotina</taxon>
        <taxon>Agaricomycetes</taxon>
        <taxon>Agaricomycetidae</taxon>
        <taxon>Agaricales</taxon>
        <taxon>Marasmiineae</taxon>
        <taxon>Mycenaceae</taxon>
        <taxon>Mycena</taxon>
    </lineage>
</organism>
<keyword evidence="4 6" id="KW-0472">Membrane</keyword>
<dbReference type="GO" id="GO:0005351">
    <property type="term" value="F:carbohydrate:proton symporter activity"/>
    <property type="evidence" value="ECO:0007669"/>
    <property type="project" value="TreeGrafter"/>
</dbReference>
<feature type="transmembrane region" description="Helical" evidence="6">
    <location>
        <begin position="417"/>
        <end position="437"/>
    </location>
</feature>
<dbReference type="InterPro" id="IPR036259">
    <property type="entry name" value="MFS_trans_sf"/>
</dbReference>
<evidence type="ECO:0000256" key="1">
    <source>
        <dbReference type="ARBA" id="ARBA00004141"/>
    </source>
</evidence>
<protein>
    <submittedName>
        <fullName evidence="7">Major facilitator superfamily domain-containing protein</fullName>
    </submittedName>
</protein>
<evidence type="ECO:0000256" key="5">
    <source>
        <dbReference type="SAM" id="MobiDB-lite"/>
    </source>
</evidence>
<evidence type="ECO:0000256" key="3">
    <source>
        <dbReference type="ARBA" id="ARBA00022989"/>
    </source>
</evidence>
<feature type="transmembrane region" description="Helical" evidence="6">
    <location>
        <begin position="97"/>
        <end position="115"/>
    </location>
</feature>
<evidence type="ECO:0000256" key="4">
    <source>
        <dbReference type="ARBA" id="ARBA00023136"/>
    </source>
</evidence>
<keyword evidence="8" id="KW-1185">Reference proteome</keyword>
<gene>
    <name evidence="7" type="ORF">DFH08DRAFT_1017578</name>
</gene>
<feature type="region of interest" description="Disordered" evidence="5">
    <location>
        <begin position="1"/>
        <end position="21"/>
    </location>
</feature>
<evidence type="ECO:0000256" key="6">
    <source>
        <dbReference type="SAM" id="Phobius"/>
    </source>
</evidence>
<reference evidence="7" key="1">
    <citation type="submission" date="2023-03" db="EMBL/GenBank/DDBJ databases">
        <title>Massive genome expansion in bonnet fungi (Mycena s.s.) driven by repeated elements and novel gene families across ecological guilds.</title>
        <authorList>
            <consortium name="Lawrence Berkeley National Laboratory"/>
            <person name="Harder C.B."/>
            <person name="Miyauchi S."/>
            <person name="Viragh M."/>
            <person name="Kuo A."/>
            <person name="Thoen E."/>
            <person name="Andreopoulos B."/>
            <person name="Lu D."/>
            <person name="Skrede I."/>
            <person name="Drula E."/>
            <person name="Henrissat B."/>
            <person name="Morin E."/>
            <person name="Kohler A."/>
            <person name="Barry K."/>
            <person name="LaButti K."/>
            <person name="Morin E."/>
            <person name="Salamov A."/>
            <person name="Lipzen A."/>
            <person name="Mereny Z."/>
            <person name="Hegedus B."/>
            <person name="Baldrian P."/>
            <person name="Stursova M."/>
            <person name="Weitz H."/>
            <person name="Taylor A."/>
            <person name="Grigoriev I.V."/>
            <person name="Nagy L.G."/>
            <person name="Martin F."/>
            <person name="Kauserud H."/>
        </authorList>
    </citation>
    <scope>NUCLEOTIDE SEQUENCE</scope>
    <source>
        <strain evidence="7">CBHHK002</strain>
    </source>
</reference>
<dbReference type="Proteomes" id="UP001218218">
    <property type="component" value="Unassembled WGS sequence"/>
</dbReference>
<dbReference type="Pfam" id="PF00083">
    <property type="entry name" value="Sugar_tr"/>
    <property type="match status" value="2"/>
</dbReference>
<feature type="transmembrane region" description="Helical" evidence="6">
    <location>
        <begin position="248"/>
        <end position="270"/>
    </location>
</feature>
<comment type="caution">
    <text evidence="7">The sequence shown here is derived from an EMBL/GenBank/DDBJ whole genome shotgun (WGS) entry which is preliminary data.</text>
</comment>
<feature type="transmembrane region" description="Helical" evidence="6">
    <location>
        <begin position="55"/>
        <end position="77"/>
    </location>
</feature>
<accession>A0AAD7AQ21</accession>
<evidence type="ECO:0000313" key="7">
    <source>
        <dbReference type="EMBL" id="KAJ7364875.1"/>
    </source>
</evidence>
<dbReference type="PANTHER" id="PTHR48022:SF29">
    <property type="entry name" value="SUGAR TRANSPORTER, PUTATIVE (AFU_ORTHOLOGUE AFUA_6G14500)-RELATED"/>
    <property type="match status" value="1"/>
</dbReference>
<feature type="transmembrane region" description="Helical" evidence="6">
    <location>
        <begin position="290"/>
        <end position="308"/>
    </location>
</feature>
<dbReference type="SUPFAM" id="SSF103473">
    <property type="entry name" value="MFS general substrate transporter"/>
    <property type="match status" value="1"/>
</dbReference>
<feature type="transmembrane region" description="Helical" evidence="6">
    <location>
        <begin position="340"/>
        <end position="365"/>
    </location>
</feature>
<dbReference type="InterPro" id="IPR050360">
    <property type="entry name" value="MFS_Sugar_Transporters"/>
</dbReference>
<dbReference type="InterPro" id="IPR005828">
    <property type="entry name" value="MFS_sugar_transport-like"/>
</dbReference>
<feature type="transmembrane region" description="Helical" evidence="6">
    <location>
        <begin position="160"/>
        <end position="181"/>
    </location>
</feature>
<dbReference type="PANTHER" id="PTHR48022">
    <property type="entry name" value="PLASTIDIC GLUCOSE TRANSPORTER 4"/>
    <property type="match status" value="1"/>
</dbReference>
<keyword evidence="3 6" id="KW-1133">Transmembrane helix</keyword>
<feature type="transmembrane region" description="Helical" evidence="6">
    <location>
        <begin position="122"/>
        <end position="140"/>
    </location>
</feature>
<dbReference type="GO" id="GO:0016020">
    <property type="term" value="C:membrane"/>
    <property type="evidence" value="ECO:0007669"/>
    <property type="project" value="UniProtKB-SubCell"/>
</dbReference>
<feature type="transmembrane region" description="Helical" evidence="6">
    <location>
        <begin position="315"/>
        <end position="334"/>
    </location>
</feature>
<dbReference type="EMBL" id="JARIHO010000003">
    <property type="protein sequence ID" value="KAJ7364875.1"/>
    <property type="molecule type" value="Genomic_DNA"/>
</dbReference>